<dbReference type="InParanoid" id="A0A0V1BE44"/>
<dbReference type="AlphaFoldDB" id="A0A0V1BE44"/>
<reference evidence="1 2" key="1">
    <citation type="submission" date="2015-01" db="EMBL/GenBank/DDBJ databases">
        <title>Evolution of Trichinella species and genotypes.</title>
        <authorList>
            <person name="Korhonen P.K."/>
            <person name="Edoardo P."/>
            <person name="Giuseppe L.R."/>
            <person name="Gasser R.B."/>
        </authorList>
    </citation>
    <scope>NUCLEOTIDE SEQUENCE [LARGE SCALE GENOMIC DNA]</scope>
    <source>
        <strain evidence="1">ISS3</strain>
    </source>
</reference>
<evidence type="ECO:0000313" key="2">
    <source>
        <dbReference type="Proteomes" id="UP000054776"/>
    </source>
</evidence>
<name>A0A0V1BE44_TRISP</name>
<proteinExistence type="predicted"/>
<accession>A0A0V1BE44</accession>
<comment type="caution">
    <text evidence="1">The sequence shown here is derived from an EMBL/GenBank/DDBJ whole genome shotgun (WGS) entry which is preliminary data.</text>
</comment>
<organism evidence="1 2">
    <name type="scientific">Trichinella spiralis</name>
    <name type="common">Trichina worm</name>
    <dbReference type="NCBI Taxonomy" id="6334"/>
    <lineage>
        <taxon>Eukaryota</taxon>
        <taxon>Metazoa</taxon>
        <taxon>Ecdysozoa</taxon>
        <taxon>Nematoda</taxon>
        <taxon>Enoplea</taxon>
        <taxon>Dorylaimia</taxon>
        <taxon>Trichinellida</taxon>
        <taxon>Trichinellidae</taxon>
        <taxon>Trichinella</taxon>
    </lineage>
</organism>
<gene>
    <name evidence="1" type="ORF">T01_8565</name>
</gene>
<dbReference type="Proteomes" id="UP000054776">
    <property type="component" value="Unassembled WGS sequence"/>
</dbReference>
<protein>
    <submittedName>
        <fullName evidence="1">Uncharacterized protein</fullName>
    </submittedName>
</protein>
<evidence type="ECO:0000313" key="1">
    <source>
        <dbReference type="EMBL" id="KRY35068.1"/>
    </source>
</evidence>
<dbReference type="EMBL" id="JYDH01000058">
    <property type="protein sequence ID" value="KRY35068.1"/>
    <property type="molecule type" value="Genomic_DNA"/>
</dbReference>
<keyword evidence="2" id="KW-1185">Reference proteome</keyword>
<sequence>MLHSLKIMHPGSISLWLQMCNVPIDGMRKVQRPFFPKLLVNFH</sequence>